<evidence type="ECO:0000259" key="6">
    <source>
        <dbReference type="Pfam" id="PF00441"/>
    </source>
</evidence>
<dbReference type="Proteomes" id="UP000482960">
    <property type="component" value="Unassembled WGS sequence"/>
</dbReference>
<keyword evidence="3" id="KW-0285">Flavoprotein</keyword>
<dbReference type="EMBL" id="BLPG01000002">
    <property type="protein sequence ID" value="GFJ96414.1"/>
    <property type="molecule type" value="Genomic_DNA"/>
</dbReference>
<keyword evidence="9" id="KW-1185">Reference proteome</keyword>
<comment type="similarity">
    <text evidence="2">Belongs to the acyl-CoA dehydrogenase family.</text>
</comment>
<dbReference type="AlphaFoldDB" id="A0A6V8LJM5"/>
<evidence type="ECO:0000256" key="2">
    <source>
        <dbReference type="ARBA" id="ARBA00009347"/>
    </source>
</evidence>
<dbReference type="GO" id="GO:0003995">
    <property type="term" value="F:acyl-CoA dehydrogenase activity"/>
    <property type="evidence" value="ECO:0007669"/>
    <property type="project" value="TreeGrafter"/>
</dbReference>
<dbReference type="InterPro" id="IPR036250">
    <property type="entry name" value="AcylCo_DH-like_C"/>
</dbReference>
<accession>A0A6V8LJM5</accession>
<comment type="caution">
    <text evidence="8">The sequence shown here is derived from an EMBL/GenBank/DDBJ whole genome shotgun (WGS) entry which is preliminary data.</text>
</comment>
<dbReference type="InterPro" id="IPR009100">
    <property type="entry name" value="AcylCoA_DH/oxidase_NM_dom_sf"/>
</dbReference>
<feature type="domain" description="Acyl-CoA dehydrogenase/oxidase N-terminal" evidence="7">
    <location>
        <begin position="6"/>
        <end position="93"/>
    </location>
</feature>
<organism evidence="8 9">
    <name type="scientific">Phytohabitans rumicis</name>
    <dbReference type="NCBI Taxonomy" id="1076125"/>
    <lineage>
        <taxon>Bacteria</taxon>
        <taxon>Bacillati</taxon>
        <taxon>Actinomycetota</taxon>
        <taxon>Actinomycetes</taxon>
        <taxon>Micromonosporales</taxon>
        <taxon>Micromonosporaceae</taxon>
    </lineage>
</organism>
<evidence type="ECO:0000256" key="1">
    <source>
        <dbReference type="ARBA" id="ARBA00001974"/>
    </source>
</evidence>
<dbReference type="InterPro" id="IPR013786">
    <property type="entry name" value="AcylCoA_DH/ox_N"/>
</dbReference>
<dbReference type="GO" id="GO:0050660">
    <property type="term" value="F:flavin adenine dinucleotide binding"/>
    <property type="evidence" value="ECO:0007669"/>
    <property type="project" value="InterPro"/>
</dbReference>
<dbReference type="SUPFAM" id="SSF47203">
    <property type="entry name" value="Acyl-CoA dehydrogenase C-terminal domain-like"/>
    <property type="match status" value="1"/>
</dbReference>
<gene>
    <name evidence="8" type="primary">fadE32</name>
    <name evidence="8" type="ORF">Prum_100560</name>
</gene>
<sequence length="319" mass="32617">MRLALSDEQTQFGAALHELLDGADVAAAARDWATGDHARGLALWRRLAATGVTALAIPERHGGAGADPADLVVACEELGHHAMPGPVAESVAAVPTLLAALGDQGSLPRLAEGDLIATLAAPPQLPYALDADAAGLVLLAADGALRMGVPGAALRSVDASRRLFEVGAGAPVAPDAAAAIARALDLGALAGAAQLLGAGRALLETAGDYARQRTQFGRPVGQFQAVKHQLADVAIGLEFARPLLYAAAVTLAPRDISAARVACADAADRAARTALQVHGAMGYTQEYGLDRWLTKVRALRSSWGTQAEHRARVMAALAG</sequence>
<reference evidence="8 9" key="2">
    <citation type="submission" date="2020-03" db="EMBL/GenBank/DDBJ databases">
        <authorList>
            <person name="Ichikawa N."/>
            <person name="Kimura A."/>
            <person name="Kitahashi Y."/>
            <person name="Uohara A."/>
        </authorList>
    </citation>
    <scope>NUCLEOTIDE SEQUENCE [LARGE SCALE GENOMIC DNA]</scope>
    <source>
        <strain evidence="8 9">NBRC 108638</strain>
    </source>
</reference>
<dbReference type="SUPFAM" id="SSF56645">
    <property type="entry name" value="Acyl-CoA dehydrogenase NM domain-like"/>
    <property type="match status" value="1"/>
</dbReference>
<feature type="domain" description="Acyl-CoA dehydrogenase/oxidase C-terminal" evidence="6">
    <location>
        <begin position="180"/>
        <end position="317"/>
    </location>
</feature>
<keyword evidence="4" id="KW-0274">FAD</keyword>
<reference evidence="8 9" key="1">
    <citation type="submission" date="2020-03" db="EMBL/GenBank/DDBJ databases">
        <title>Whole genome shotgun sequence of Phytohabitans rumicis NBRC 108638.</title>
        <authorList>
            <person name="Komaki H."/>
            <person name="Tamura T."/>
        </authorList>
    </citation>
    <scope>NUCLEOTIDE SEQUENCE [LARGE SCALE GENOMIC DNA]</scope>
    <source>
        <strain evidence="8 9">NBRC 108638</strain>
    </source>
</reference>
<dbReference type="RefSeq" id="WP_173086083.1">
    <property type="nucleotide sequence ID" value="NZ_BAABJB010000037.1"/>
</dbReference>
<evidence type="ECO:0000256" key="5">
    <source>
        <dbReference type="ARBA" id="ARBA00023002"/>
    </source>
</evidence>
<proteinExistence type="inferred from homology"/>
<name>A0A6V8LJM5_9ACTN</name>
<evidence type="ECO:0000313" key="8">
    <source>
        <dbReference type="EMBL" id="GFJ96414.1"/>
    </source>
</evidence>
<dbReference type="PANTHER" id="PTHR43884:SF20">
    <property type="entry name" value="ACYL-COA DEHYDROGENASE FADE28"/>
    <property type="match status" value="1"/>
</dbReference>
<protein>
    <submittedName>
        <fullName evidence="8">Acyl-CoA dehydrogenase</fullName>
    </submittedName>
</protein>
<evidence type="ECO:0000256" key="4">
    <source>
        <dbReference type="ARBA" id="ARBA00022827"/>
    </source>
</evidence>
<dbReference type="Gene3D" id="1.10.540.10">
    <property type="entry name" value="Acyl-CoA dehydrogenase/oxidase, N-terminal domain"/>
    <property type="match status" value="1"/>
</dbReference>
<evidence type="ECO:0000256" key="3">
    <source>
        <dbReference type="ARBA" id="ARBA00022630"/>
    </source>
</evidence>
<evidence type="ECO:0000313" key="9">
    <source>
        <dbReference type="Proteomes" id="UP000482960"/>
    </source>
</evidence>
<comment type="cofactor">
    <cofactor evidence="1">
        <name>FAD</name>
        <dbReference type="ChEBI" id="CHEBI:57692"/>
    </cofactor>
</comment>
<evidence type="ECO:0000259" key="7">
    <source>
        <dbReference type="Pfam" id="PF02771"/>
    </source>
</evidence>
<dbReference type="PANTHER" id="PTHR43884">
    <property type="entry name" value="ACYL-COA DEHYDROGENASE"/>
    <property type="match status" value="1"/>
</dbReference>
<dbReference type="Pfam" id="PF02771">
    <property type="entry name" value="Acyl-CoA_dh_N"/>
    <property type="match status" value="1"/>
</dbReference>
<dbReference type="InterPro" id="IPR009075">
    <property type="entry name" value="AcylCo_DH/oxidase_C"/>
</dbReference>
<dbReference type="InterPro" id="IPR037069">
    <property type="entry name" value="AcylCoA_DH/ox_N_sf"/>
</dbReference>
<keyword evidence="5" id="KW-0560">Oxidoreductase</keyword>
<dbReference type="Gene3D" id="1.20.140.10">
    <property type="entry name" value="Butyryl-CoA Dehydrogenase, subunit A, domain 3"/>
    <property type="match status" value="1"/>
</dbReference>
<dbReference type="Pfam" id="PF00441">
    <property type="entry name" value="Acyl-CoA_dh_1"/>
    <property type="match status" value="1"/>
</dbReference>